<evidence type="ECO:0000256" key="4">
    <source>
        <dbReference type="ARBA" id="ARBA00022692"/>
    </source>
</evidence>
<dbReference type="InterPro" id="IPR008969">
    <property type="entry name" value="CarboxyPept-like_regulatory"/>
</dbReference>
<proteinExistence type="inferred from homology"/>
<dbReference type="PANTHER" id="PTHR30069">
    <property type="entry name" value="TONB-DEPENDENT OUTER MEMBRANE RECEPTOR"/>
    <property type="match status" value="1"/>
</dbReference>
<evidence type="ECO:0000256" key="7">
    <source>
        <dbReference type="PROSITE-ProRule" id="PRU01360"/>
    </source>
</evidence>
<dbReference type="PROSITE" id="PS52016">
    <property type="entry name" value="TONB_DEPENDENT_REC_3"/>
    <property type="match status" value="1"/>
</dbReference>
<dbReference type="AlphaFoldDB" id="A0A6G6Y932"/>
<keyword evidence="5 7" id="KW-0472">Membrane</keyword>
<dbReference type="InterPro" id="IPR012910">
    <property type="entry name" value="Plug_dom"/>
</dbReference>
<feature type="signal peptide" evidence="8">
    <location>
        <begin position="1"/>
        <end position="39"/>
    </location>
</feature>
<comment type="similarity">
    <text evidence="7">Belongs to the TonB-dependent receptor family.</text>
</comment>
<keyword evidence="12" id="KW-1185">Reference proteome</keyword>
<evidence type="ECO:0000256" key="8">
    <source>
        <dbReference type="SAM" id="SignalP"/>
    </source>
</evidence>
<dbReference type="PANTHER" id="PTHR30069:SF46">
    <property type="entry name" value="OAR PROTEIN"/>
    <property type="match status" value="1"/>
</dbReference>
<evidence type="ECO:0000256" key="5">
    <source>
        <dbReference type="ARBA" id="ARBA00023136"/>
    </source>
</evidence>
<feature type="domain" description="TonB-dependent transporter Oar-like beta-barrel" evidence="10">
    <location>
        <begin position="609"/>
        <end position="902"/>
    </location>
</feature>
<feature type="domain" description="TonB-dependent transporter Oar-like beta-barrel" evidence="10">
    <location>
        <begin position="343"/>
        <end position="593"/>
    </location>
</feature>
<evidence type="ECO:0000256" key="2">
    <source>
        <dbReference type="ARBA" id="ARBA00022448"/>
    </source>
</evidence>
<dbReference type="InterPro" id="IPR057601">
    <property type="entry name" value="Oar-like_b-barrel"/>
</dbReference>
<dbReference type="InterPro" id="IPR036942">
    <property type="entry name" value="Beta-barrel_TonB_sf"/>
</dbReference>
<sequence length="1041" mass="111743">MKNTLHTKRKSLRAGTALRALALIGAGAGAVAVAAPAAAQDYTTGTITGTVTDEVGSPISGATVTVTSTGQGFTRTATTGASGTFRFNSLPTGSYDVVVVAEGLPTYTATGVRILSSQTADIDVALITGSTDEIVVSGEAVADFSGTTTGLNVDVAELVKTTPIGRDLTSVVLLAPGTSQGDDGFGNLSSIGGSSVAENAYYLNGLNLTNFDNYLGSTRVPFEFYRSVEVKSGGYPAEFGRATGGIVNAVSKSGSNDFMAAIHLNWAPDFLRSPGKNLTSCDSAGTCINTTNRAFDESDSYSAILEAGGPIIKDRLFVYGLVEFRSTETLTASRTGGLAFDRRNNDPFYAVKVDAYPIDGQHLEFTLFDTRNTTTRRDLAYSELNGVGSTGPVQSLQEFNYGGVNFVGKYTGNFTDWLTVSGAYGRSRDRFDSIGLDSGAQTPYFVNSSGVAVGGTPNGGLLLSQASSSRAFPYQTEREFYRADVDIFVELFGQHHFRGGFDVEENSLSHSTVRTGGDYLFNAGFLSSAAYNANTGSAGAALLLRPSDAIGDIVEVNYFNSGGTFDATNRAFYIQDEWNITDRLTVNLGVRQDDFAVRSPDGSEFISLQDNWAPRLGFTYDLWPDSSGSLYGAYGVYYLPLASNTAFRTAGSEYYIRERYYYSGFDSDGLPILTGEVQNQGAYQDACPFGLTPLSSGNYCNVTGDGSVATVNTFVSGNLEATQETEWIVGYEHNFGGFTAGISYTHRTLDQTAEDVAIDAAVIDYCDDNGIAGCDSIWTGYHQYVLLNPGEDLTIDLLADGTPLANQTVTLTAEQLGYPKAERTYDAVELTFDRKWDGNWNLGGSYTWSKSKGNTEGFVTSDFEQTDAGLTQDFDQPGFTEYAYGYLPNHRMHRFKLWGAVALSDAFTIGTNMSLSSPRKLSCIGYHPTDAFANGYGAASHYCGGQPSPRGTAQESDWIEEVNLSFRYNVEVPTGQVVTLRADVFNLFNSQGIQQRGEFGDLDVTTGPNGLPATYIPNPNYGNPSAYQSPRYVRLGLDVSF</sequence>
<dbReference type="Proteomes" id="UP000501568">
    <property type="component" value="Chromosome"/>
</dbReference>
<feature type="domain" description="TonB-dependent receptor plug" evidence="9">
    <location>
        <begin position="161"/>
        <end position="245"/>
    </location>
</feature>
<dbReference type="KEGG" id="spzr:G5C33_17575"/>
<evidence type="ECO:0000313" key="11">
    <source>
        <dbReference type="EMBL" id="QIG81420.1"/>
    </source>
</evidence>
<accession>A0A6G6Y932</accession>
<evidence type="ECO:0000256" key="1">
    <source>
        <dbReference type="ARBA" id="ARBA00004571"/>
    </source>
</evidence>
<dbReference type="Pfam" id="PF13620">
    <property type="entry name" value="CarboxypepD_reg"/>
    <property type="match status" value="1"/>
</dbReference>
<evidence type="ECO:0000313" key="12">
    <source>
        <dbReference type="Proteomes" id="UP000501568"/>
    </source>
</evidence>
<protein>
    <submittedName>
        <fullName evidence="11">TonB-dependent receptor</fullName>
    </submittedName>
</protein>
<keyword evidence="4 7" id="KW-0812">Transmembrane</keyword>
<dbReference type="Gene3D" id="2.60.40.1120">
    <property type="entry name" value="Carboxypeptidase-like, regulatory domain"/>
    <property type="match status" value="1"/>
</dbReference>
<dbReference type="GO" id="GO:0015344">
    <property type="term" value="F:siderophore uptake transmembrane transporter activity"/>
    <property type="evidence" value="ECO:0007669"/>
    <property type="project" value="TreeGrafter"/>
</dbReference>
<feature type="chain" id="PRO_5026159387" evidence="8">
    <location>
        <begin position="40"/>
        <end position="1041"/>
    </location>
</feature>
<evidence type="ECO:0000256" key="6">
    <source>
        <dbReference type="ARBA" id="ARBA00023237"/>
    </source>
</evidence>
<evidence type="ECO:0000259" key="10">
    <source>
        <dbReference type="Pfam" id="PF25183"/>
    </source>
</evidence>
<dbReference type="SUPFAM" id="SSF56935">
    <property type="entry name" value="Porins"/>
    <property type="match status" value="1"/>
</dbReference>
<evidence type="ECO:0000259" key="9">
    <source>
        <dbReference type="Pfam" id="PF07715"/>
    </source>
</evidence>
<organism evidence="11 12">
    <name type="scientific">Stakelama tenebrarum</name>
    <dbReference type="NCBI Taxonomy" id="2711215"/>
    <lineage>
        <taxon>Bacteria</taxon>
        <taxon>Pseudomonadati</taxon>
        <taxon>Pseudomonadota</taxon>
        <taxon>Alphaproteobacteria</taxon>
        <taxon>Sphingomonadales</taxon>
        <taxon>Sphingomonadaceae</taxon>
        <taxon>Stakelama</taxon>
    </lineage>
</organism>
<evidence type="ECO:0000256" key="3">
    <source>
        <dbReference type="ARBA" id="ARBA00022452"/>
    </source>
</evidence>
<dbReference type="SUPFAM" id="SSF49464">
    <property type="entry name" value="Carboxypeptidase regulatory domain-like"/>
    <property type="match status" value="1"/>
</dbReference>
<keyword evidence="2 7" id="KW-0813">Transport</keyword>
<dbReference type="Gene3D" id="2.40.170.20">
    <property type="entry name" value="TonB-dependent receptor, beta-barrel domain"/>
    <property type="match status" value="1"/>
</dbReference>
<reference evidence="11 12" key="1">
    <citation type="submission" date="2020-02" db="EMBL/GenBank/DDBJ databases">
        <authorList>
            <person name="Zheng R.K."/>
            <person name="Sun C.M."/>
        </authorList>
    </citation>
    <scope>NUCLEOTIDE SEQUENCE [LARGE SCALE GENOMIC DNA]</scope>
    <source>
        <strain evidence="12">zrk23</strain>
    </source>
</reference>
<name>A0A6G6Y932_9SPHN</name>
<dbReference type="Pfam" id="PF25183">
    <property type="entry name" value="OMP_b-brl_4"/>
    <property type="match status" value="2"/>
</dbReference>
<dbReference type="GO" id="GO:0044718">
    <property type="term" value="P:siderophore transmembrane transport"/>
    <property type="evidence" value="ECO:0007669"/>
    <property type="project" value="TreeGrafter"/>
</dbReference>
<dbReference type="Pfam" id="PF07715">
    <property type="entry name" value="Plug"/>
    <property type="match status" value="1"/>
</dbReference>
<keyword evidence="11" id="KW-0675">Receptor</keyword>
<comment type="subcellular location">
    <subcellularLocation>
        <location evidence="1 7">Cell outer membrane</location>
        <topology evidence="1 7">Multi-pass membrane protein</topology>
    </subcellularLocation>
</comment>
<gene>
    <name evidence="11" type="ORF">G5C33_17575</name>
</gene>
<keyword evidence="8" id="KW-0732">Signal</keyword>
<dbReference type="InterPro" id="IPR039426">
    <property type="entry name" value="TonB-dep_rcpt-like"/>
</dbReference>
<dbReference type="RefSeq" id="WP_165328346.1">
    <property type="nucleotide sequence ID" value="NZ_CP049109.1"/>
</dbReference>
<keyword evidence="6 7" id="KW-0998">Cell outer membrane</keyword>
<keyword evidence="3 7" id="KW-1134">Transmembrane beta strand</keyword>
<dbReference type="EMBL" id="CP049109">
    <property type="protein sequence ID" value="QIG81420.1"/>
    <property type="molecule type" value="Genomic_DNA"/>
</dbReference>
<dbReference type="GO" id="GO:0009279">
    <property type="term" value="C:cell outer membrane"/>
    <property type="evidence" value="ECO:0007669"/>
    <property type="project" value="UniProtKB-SubCell"/>
</dbReference>